<name>A0AAV9QRY6_9TELE</name>
<dbReference type="Proteomes" id="UP001311232">
    <property type="component" value="Unassembled WGS sequence"/>
</dbReference>
<feature type="compositionally biased region" description="Basic and acidic residues" evidence="1">
    <location>
        <begin position="60"/>
        <end position="69"/>
    </location>
</feature>
<reference evidence="2 3" key="1">
    <citation type="submission" date="2021-06" db="EMBL/GenBank/DDBJ databases">
        <authorList>
            <person name="Palmer J.M."/>
        </authorList>
    </citation>
    <scope>NUCLEOTIDE SEQUENCE [LARGE SCALE GENOMIC DNA]</scope>
    <source>
        <strain evidence="2 3">MEX-2019</strain>
        <tissue evidence="2">Muscle</tissue>
    </source>
</reference>
<feature type="region of interest" description="Disordered" evidence="1">
    <location>
        <begin position="54"/>
        <end position="89"/>
    </location>
</feature>
<dbReference type="EMBL" id="JAHHUM010002955">
    <property type="protein sequence ID" value="KAK5599224.1"/>
    <property type="molecule type" value="Genomic_DNA"/>
</dbReference>
<feature type="region of interest" description="Disordered" evidence="1">
    <location>
        <begin position="1"/>
        <end position="20"/>
    </location>
</feature>
<sequence length="106" mass="11563">MDFRDNHGVLPVESRKTPRRRCPRVHVILGREQFGEPQNSKICCPVWDRGIGLGTPTTGDRVKPAKPDTGDTQARGKNGTSHGDPIQAPVFGSCSLLLPLLTRGVH</sequence>
<dbReference type="AlphaFoldDB" id="A0AAV9QRY6"/>
<gene>
    <name evidence="2" type="ORF">CRENBAI_024266</name>
</gene>
<comment type="caution">
    <text evidence="2">The sequence shown here is derived from an EMBL/GenBank/DDBJ whole genome shotgun (WGS) entry which is preliminary data.</text>
</comment>
<accession>A0AAV9QRY6</accession>
<evidence type="ECO:0000256" key="1">
    <source>
        <dbReference type="SAM" id="MobiDB-lite"/>
    </source>
</evidence>
<evidence type="ECO:0000313" key="2">
    <source>
        <dbReference type="EMBL" id="KAK5599224.1"/>
    </source>
</evidence>
<evidence type="ECO:0000313" key="3">
    <source>
        <dbReference type="Proteomes" id="UP001311232"/>
    </source>
</evidence>
<protein>
    <submittedName>
        <fullName evidence="2">Uncharacterized protein</fullName>
    </submittedName>
</protein>
<proteinExistence type="predicted"/>
<organism evidence="2 3">
    <name type="scientific">Crenichthys baileyi</name>
    <name type="common">White River springfish</name>
    <dbReference type="NCBI Taxonomy" id="28760"/>
    <lineage>
        <taxon>Eukaryota</taxon>
        <taxon>Metazoa</taxon>
        <taxon>Chordata</taxon>
        <taxon>Craniata</taxon>
        <taxon>Vertebrata</taxon>
        <taxon>Euteleostomi</taxon>
        <taxon>Actinopterygii</taxon>
        <taxon>Neopterygii</taxon>
        <taxon>Teleostei</taxon>
        <taxon>Neoteleostei</taxon>
        <taxon>Acanthomorphata</taxon>
        <taxon>Ovalentaria</taxon>
        <taxon>Atherinomorphae</taxon>
        <taxon>Cyprinodontiformes</taxon>
        <taxon>Goodeidae</taxon>
        <taxon>Crenichthys</taxon>
    </lineage>
</organism>
<keyword evidence="3" id="KW-1185">Reference proteome</keyword>